<dbReference type="AlphaFoldDB" id="A0A0N9MZF1"/>
<dbReference type="Gene3D" id="1.10.357.10">
    <property type="entry name" value="Tetracycline Repressor, domain 2"/>
    <property type="match status" value="1"/>
</dbReference>
<dbReference type="PANTHER" id="PTHR30055:SF153">
    <property type="entry name" value="HTH-TYPE TRANSCRIPTIONAL REPRESSOR RV3405C"/>
    <property type="match status" value="1"/>
</dbReference>
<protein>
    <submittedName>
        <fullName evidence="4">TetR family transcriptional regulator</fullName>
    </submittedName>
</protein>
<dbReference type="InterPro" id="IPR009057">
    <property type="entry name" value="Homeodomain-like_sf"/>
</dbReference>
<dbReference type="RefSeq" id="WP_062391454.1">
    <property type="nucleotide sequence ID" value="NZ_CP011853.1"/>
</dbReference>
<dbReference type="PATRIC" id="fig|1136941.3.peg.398"/>
<sequence length="202" mass="21528">MSVGSGPRLRTSAAPEQQEAEILAAARREFSEVGVRRAGMDSVARAAGVSRSTLYRRFPNKDALLAAVGEDIAADTMERLALAVRDLSPHDAVVEAFVECARMVSGDPLIRRLFLDEPDLTGVLVSQASRGAGAFLEASSSAIAATLRHTGATMPDDDLALVSEHFVRIALSLTQIQTGRLDVADLDSVREYAVRLLAPLVS</sequence>
<dbReference type="PANTHER" id="PTHR30055">
    <property type="entry name" value="HTH-TYPE TRANSCRIPTIONAL REGULATOR RUTR"/>
    <property type="match status" value="1"/>
</dbReference>
<evidence type="ECO:0000256" key="2">
    <source>
        <dbReference type="PROSITE-ProRule" id="PRU00335"/>
    </source>
</evidence>
<dbReference type="GO" id="GO:0003700">
    <property type="term" value="F:DNA-binding transcription factor activity"/>
    <property type="evidence" value="ECO:0007669"/>
    <property type="project" value="TreeGrafter"/>
</dbReference>
<reference evidence="5" key="1">
    <citation type="submission" date="2015-06" db="EMBL/GenBank/DDBJ databases">
        <title>Complete genome sequence and metabolic analysis of phthalate degradation pathway in Gordonia sp. QH-11.</title>
        <authorList>
            <person name="Jin D."/>
            <person name="Kong X."/>
            <person name="Bai Z."/>
        </authorList>
    </citation>
    <scope>NUCLEOTIDE SEQUENCE [LARGE SCALE GENOMIC DNA]</scope>
    <source>
        <strain evidence="5">QH-11</strain>
    </source>
</reference>
<name>A0A0N9MZF1_9ACTN</name>
<evidence type="ECO:0000313" key="5">
    <source>
        <dbReference type="Proteomes" id="UP000063789"/>
    </source>
</evidence>
<evidence type="ECO:0000259" key="3">
    <source>
        <dbReference type="PROSITE" id="PS50977"/>
    </source>
</evidence>
<feature type="DNA-binding region" description="H-T-H motif" evidence="2">
    <location>
        <begin position="39"/>
        <end position="58"/>
    </location>
</feature>
<dbReference type="Pfam" id="PF00440">
    <property type="entry name" value="TetR_N"/>
    <property type="match status" value="1"/>
</dbReference>
<organism evidence="4 5">
    <name type="scientific">Gordonia phthalatica</name>
    <dbReference type="NCBI Taxonomy" id="1136941"/>
    <lineage>
        <taxon>Bacteria</taxon>
        <taxon>Bacillati</taxon>
        <taxon>Actinomycetota</taxon>
        <taxon>Actinomycetes</taxon>
        <taxon>Mycobacteriales</taxon>
        <taxon>Gordoniaceae</taxon>
        <taxon>Gordonia</taxon>
    </lineage>
</organism>
<evidence type="ECO:0000313" key="4">
    <source>
        <dbReference type="EMBL" id="ALG83498.1"/>
    </source>
</evidence>
<dbReference type="STRING" id="1136941.ACH46_01985"/>
<dbReference type="PRINTS" id="PR00455">
    <property type="entry name" value="HTHTETR"/>
</dbReference>
<evidence type="ECO:0000256" key="1">
    <source>
        <dbReference type="ARBA" id="ARBA00023125"/>
    </source>
</evidence>
<proteinExistence type="predicted"/>
<dbReference type="PROSITE" id="PS50977">
    <property type="entry name" value="HTH_TETR_2"/>
    <property type="match status" value="1"/>
</dbReference>
<dbReference type="OrthoDB" id="6077212at2"/>
<gene>
    <name evidence="4" type="ORF">ACH46_01985</name>
</gene>
<dbReference type="SUPFAM" id="SSF46689">
    <property type="entry name" value="Homeodomain-like"/>
    <property type="match status" value="1"/>
</dbReference>
<dbReference type="InterPro" id="IPR050109">
    <property type="entry name" value="HTH-type_TetR-like_transc_reg"/>
</dbReference>
<dbReference type="InterPro" id="IPR001647">
    <property type="entry name" value="HTH_TetR"/>
</dbReference>
<dbReference type="Proteomes" id="UP000063789">
    <property type="component" value="Chromosome"/>
</dbReference>
<dbReference type="GO" id="GO:0000976">
    <property type="term" value="F:transcription cis-regulatory region binding"/>
    <property type="evidence" value="ECO:0007669"/>
    <property type="project" value="TreeGrafter"/>
</dbReference>
<keyword evidence="5" id="KW-1185">Reference proteome</keyword>
<dbReference type="KEGG" id="goq:ACH46_01985"/>
<accession>A0A0N9MZF1</accession>
<feature type="domain" description="HTH tetR-type" evidence="3">
    <location>
        <begin position="16"/>
        <end position="76"/>
    </location>
</feature>
<dbReference type="EMBL" id="CP011853">
    <property type="protein sequence ID" value="ALG83498.1"/>
    <property type="molecule type" value="Genomic_DNA"/>
</dbReference>
<reference evidence="4 5" key="2">
    <citation type="journal article" date="2017" name="Int. J. Syst. Evol. Microbiol.">
        <title>Gordonia phthalatica sp. nov., a di-n-butyl phthalate-degrading bacterium isolated from activated sludge.</title>
        <authorList>
            <person name="Jin D."/>
            <person name="Kong X."/>
            <person name="Jia M."/>
            <person name="Yu X."/>
            <person name="Wang X."/>
            <person name="Zhuang X."/>
            <person name="Deng Y."/>
            <person name="Bai Z."/>
        </authorList>
    </citation>
    <scope>NUCLEOTIDE SEQUENCE [LARGE SCALE GENOMIC DNA]</scope>
    <source>
        <strain evidence="4 5">QH-11</strain>
    </source>
</reference>
<keyword evidence="1 2" id="KW-0238">DNA-binding</keyword>